<dbReference type="RefSeq" id="WP_188876369.1">
    <property type="nucleotide sequence ID" value="NZ_BMPF01000001.1"/>
</dbReference>
<name>A0A830EXX9_9EURY</name>
<sequence>MAIPGPLAVARRLSGALVGRPRAALRPYLHESYSEDPALFEEAMTIASGAGSFALLSLCAFVTLVVVACYALCYPVLVGFARLAGALRAGVGR</sequence>
<proteinExistence type="predicted"/>
<protein>
    <submittedName>
        <fullName evidence="2">Uncharacterized protein</fullName>
    </submittedName>
</protein>
<dbReference type="OrthoDB" id="270123at2157"/>
<reference evidence="2 3" key="1">
    <citation type="journal article" date="2019" name="Int. J. Syst. Evol. Microbiol.">
        <title>The Global Catalogue of Microorganisms (GCM) 10K type strain sequencing project: providing services to taxonomists for standard genome sequencing and annotation.</title>
        <authorList>
            <consortium name="The Broad Institute Genomics Platform"/>
            <consortium name="The Broad Institute Genome Sequencing Center for Infectious Disease"/>
            <person name="Wu L."/>
            <person name="Ma J."/>
        </authorList>
    </citation>
    <scope>NUCLEOTIDE SEQUENCE [LARGE SCALE GENOMIC DNA]</scope>
    <source>
        <strain evidence="2 3">JCM 19585</strain>
    </source>
</reference>
<keyword evidence="1" id="KW-0812">Transmembrane</keyword>
<comment type="caution">
    <text evidence="2">The sequence shown here is derived from an EMBL/GenBank/DDBJ whole genome shotgun (WGS) entry which is preliminary data.</text>
</comment>
<keyword evidence="3" id="KW-1185">Reference proteome</keyword>
<dbReference type="AlphaFoldDB" id="A0A830EXX9"/>
<evidence type="ECO:0000313" key="3">
    <source>
        <dbReference type="Proteomes" id="UP000628840"/>
    </source>
</evidence>
<dbReference type="Proteomes" id="UP000628840">
    <property type="component" value="Unassembled WGS sequence"/>
</dbReference>
<gene>
    <name evidence="2" type="ORF">GCM10009037_00260</name>
</gene>
<accession>A0A830EXX9</accession>
<keyword evidence="1" id="KW-0472">Membrane</keyword>
<feature type="transmembrane region" description="Helical" evidence="1">
    <location>
        <begin position="53"/>
        <end position="78"/>
    </location>
</feature>
<keyword evidence="1" id="KW-1133">Transmembrane helix</keyword>
<evidence type="ECO:0000313" key="2">
    <source>
        <dbReference type="EMBL" id="GGL20929.1"/>
    </source>
</evidence>
<evidence type="ECO:0000256" key="1">
    <source>
        <dbReference type="SAM" id="Phobius"/>
    </source>
</evidence>
<organism evidence="2 3">
    <name type="scientific">Halarchaeum grantii</name>
    <dbReference type="NCBI Taxonomy" id="1193105"/>
    <lineage>
        <taxon>Archaea</taxon>
        <taxon>Methanobacteriati</taxon>
        <taxon>Methanobacteriota</taxon>
        <taxon>Stenosarchaea group</taxon>
        <taxon>Halobacteria</taxon>
        <taxon>Halobacteriales</taxon>
        <taxon>Halobacteriaceae</taxon>
    </lineage>
</organism>
<dbReference type="EMBL" id="BMPF01000001">
    <property type="protein sequence ID" value="GGL20929.1"/>
    <property type="molecule type" value="Genomic_DNA"/>
</dbReference>